<feature type="transmembrane region" description="Helical" evidence="2">
    <location>
        <begin position="335"/>
        <end position="360"/>
    </location>
</feature>
<feature type="transmembrane region" description="Helical" evidence="2">
    <location>
        <begin position="654"/>
        <end position="679"/>
    </location>
</feature>
<comment type="caution">
    <text evidence="3">The sequence shown here is derived from an EMBL/GenBank/DDBJ whole genome shotgun (WGS) entry which is preliminary data.</text>
</comment>
<feature type="transmembrane region" description="Helical" evidence="2">
    <location>
        <begin position="561"/>
        <end position="579"/>
    </location>
</feature>
<dbReference type="InterPro" id="IPR011701">
    <property type="entry name" value="MFS"/>
</dbReference>
<keyword evidence="4" id="KW-1185">Reference proteome</keyword>
<feature type="repeat" description="ANK" evidence="1">
    <location>
        <begin position="1"/>
        <end position="27"/>
    </location>
</feature>
<dbReference type="InterPro" id="IPR002110">
    <property type="entry name" value="Ankyrin_rpt"/>
</dbReference>
<feature type="transmembrane region" description="Helical" evidence="2">
    <location>
        <begin position="372"/>
        <end position="392"/>
    </location>
</feature>
<feature type="transmembrane region" description="Helical" evidence="2">
    <location>
        <begin position="433"/>
        <end position="453"/>
    </location>
</feature>
<dbReference type="CDD" id="cd06174">
    <property type="entry name" value="MFS"/>
    <property type="match status" value="1"/>
</dbReference>
<dbReference type="SUPFAM" id="SSF48403">
    <property type="entry name" value="Ankyrin repeat"/>
    <property type="match status" value="1"/>
</dbReference>
<proteinExistence type="predicted"/>
<feature type="transmembrane region" description="Helical" evidence="2">
    <location>
        <begin position="618"/>
        <end position="642"/>
    </location>
</feature>
<feature type="transmembrane region" description="Helical" evidence="2">
    <location>
        <begin position="245"/>
        <end position="264"/>
    </location>
</feature>
<dbReference type="Proteomes" id="UP001642484">
    <property type="component" value="Unassembled WGS sequence"/>
</dbReference>
<keyword evidence="2" id="KW-1133">Transmembrane helix</keyword>
<evidence type="ECO:0000313" key="3">
    <source>
        <dbReference type="EMBL" id="CAK9072262.1"/>
    </source>
</evidence>
<feature type="transmembrane region" description="Helical" evidence="2">
    <location>
        <begin position="465"/>
        <end position="485"/>
    </location>
</feature>
<feature type="transmembrane region" description="Helical" evidence="2">
    <location>
        <begin position="591"/>
        <end position="612"/>
    </location>
</feature>
<keyword evidence="2" id="KW-0472">Membrane</keyword>
<evidence type="ECO:0000313" key="4">
    <source>
        <dbReference type="Proteomes" id="UP001642484"/>
    </source>
</evidence>
<name>A0ABP0P9V4_9DINO</name>
<gene>
    <name evidence="3" type="ORF">CCMP2556_LOCUS35541</name>
</gene>
<feature type="transmembrane region" description="Helical" evidence="2">
    <location>
        <begin position="699"/>
        <end position="721"/>
    </location>
</feature>
<dbReference type="InterPro" id="IPR036770">
    <property type="entry name" value="Ankyrin_rpt-contain_sf"/>
</dbReference>
<evidence type="ECO:0000256" key="2">
    <source>
        <dbReference type="SAM" id="Phobius"/>
    </source>
</evidence>
<dbReference type="InterPro" id="IPR036259">
    <property type="entry name" value="MFS_trans_sf"/>
</dbReference>
<sequence length="801" mass="86945">MAASLAGHAEVVELLIQRGCNVTIGDQDGYTPLDAAASMGHFEEKAAIWALQVAEVLMKYGRAKELHTFHDDGFAPIHRACWGDGHEHFKVVHVLLEAKIDPELRARNGTSCFQLPYSHESSKKSSVHHSLWKLMVHLAYLAFLCGAAAVEVNLESKVRARQPLLREHHAPAISPGHAAVLAAISPKGEVLVAGRTPWQRGDHPGDVLAVRDSKERVKKVQKGTGTQGTQGEKAAWNSGGHRVELWLAGCLSALGSFVTFVWLYQAKKACQAVAPEESLSPRPGTVTSTMRILCITSLSISYGAMISSMTIFVLPKEADSCQIRDRIEHFYPSHASMSLGLLELLGAACLLCGPVAGLISDRIKHPMGRRRPMVLLLSQLAVTGTIGCWLSSTYRSPAAFAVCLLVQQIGWNSAHAAHNALLSDIIHPSCTGLASSIQTINVLLGGMLGMLSFQALAHAGVRHNYIYAVQAGITYLFLPVTHFSAQEAGSHGMLLPSNPISLQNVFFSLGEAKSPDFVLVMWERGFYYVAAASKSFLLYFARDMLKITSEMDQALLLSEASVSTVGAAVLGGLLSSILFTRTAIRPQKVACCGSLILAMGSQFWICLFFHGFKTKKMMLLLFLSIYGFGKGSYMSADLALTIDTMPDPDEASRYLGLWGLSAFLGAGLGGLAMSMILEFFGETLPASYGMHVKPGTYCIHGYVALLLLCFCCQIYVAHLCLRIRTRREYEQGLVVKRRTSKTNAFLLEPAPPKDQARPAKGSLVAEQGHIAASQLLKSSLGADHFHSRQVFSEHQDAPKPS</sequence>
<dbReference type="PANTHER" id="PTHR23528">
    <property type="match status" value="1"/>
</dbReference>
<dbReference type="Gene3D" id="1.25.40.20">
    <property type="entry name" value="Ankyrin repeat-containing domain"/>
    <property type="match status" value="1"/>
</dbReference>
<dbReference type="SUPFAM" id="SSF103473">
    <property type="entry name" value="MFS general substrate transporter"/>
    <property type="match status" value="1"/>
</dbReference>
<feature type="transmembrane region" description="Helical" evidence="2">
    <location>
        <begin position="292"/>
        <end position="315"/>
    </location>
</feature>
<dbReference type="PANTHER" id="PTHR23528:SF1">
    <property type="entry name" value="MAJOR FACILITATOR SUPERFAMILY (MFS) PROFILE DOMAIN-CONTAINING PROTEIN"/>
    <property type="match status" value="1"/>
</dbReference>
<dbReference type="Pfam" id="PF12796">
    <property type="entry name" value="Ank_2"/>
    <property type="match status" value="1"/>
</dbReference>
<dbReference type="Pfam" id="PF07690">
    <property type="entry name" value="MFS_1"/>
    <property type="match status" value="2"/>
</dbReference>
<organism evidence="3 4">
    <name type="scientific">Durusdinium trenchii</name>
    <dbReference type="NCBI Taxonomy" id="1381693"/>
    <lineage>
        <taxon>Eukaryota</taxon>
        <taxon>Sar</taxon>
        <taxon>Alveolata</taxon>
        <taxon>Dinophyceae</taxon>
        <taxon>Suessiales</taxon>
        <taxon>Symbiodiniaceae</taxon>
        <taxon>Durusdinium</taxon>
    </lineage>
</organism>
<reference evidence="3 4" key="1">
    <citation type="submission" date="2024-02" db="EMBL/GenBank/DDBJ databases">
        <authorList>
            <person name="Chen Y."/>
            <person name="Shah S."/>
            <person name="Dougan E. K."/>
            <person name="Thang M."/>
            <person name="Chan C."/>
        </authorList>
    </citation>
    <scope>NUCLEOTIDE SEQUENCE [LARGE SCALE GENOMIC DNA]</scope>
</reference>
<dbReference type="PROSITE" id="PS50088">
    <property type="entry name" value="ANK_REPEAT"/>
    <property type="match status" value="1"/>
</dbReference>
<keyword evidence="2" id="KW-0812">Transmembrane</keyword>
<protein>
    <submittedName>
        <fullName evidence="3">Uncharacterized protein</fullName>
    </submittedName>
</protein>
<dbReference type="EMBL" id="CAXAMN010022718">
    <property type="protein sequence ID" value="CAK9072262.1"/>
    <property type="molecule type" value="Genomic_DNA"/>
</dbReference>
<accession>A0ABP0P9V4</accession>
<evidence type="ECO:0000256" key="1">
    <source>
        <dbReference type="PROSITE-ProRule" id="PRU00023"/>
    </source>
</evidence>
<dbReference type="Gene3D" id="1.20.1250.20">
    <property type="entry name" value="MFS general substrate transporter like domains"/>
    <property type="match status" value="1"/>
</dbReference>
<keyword evidence="1" id="KW-0040">ANK repeat</keyword>